<keyword evidence="3" id="KW-1185">Reference proteome</keyword>
<evidence type="ECO:0000313" key="2">
    <source>
        <dbReference type="EMBL" id="ESP88681.1"/>
    </source>
</evidence>
<gene>
    <name evidence="2" type="ORF">K933_07518</name>
</gene>
<dbReference type="EMBL" id="ASGZ01000026">
    <property type="protein sequence ID" value="ESP88681.1"/>
    <property type="molecule type" value="Genomic_DNA"/>
</dbReference>
<name>V4GU75_9EURY</name>
<dbReference type="Proteomes" id="UP000017840">
    <property type="component" value="Unassembled WGS sequence"/>
</dbReference>
<reference evidence="2 3" key="1">
    <citation type="journal article" date="2013" name="Genome Announc.">
        <title>Draft Genome Sequence of 'Candidatus Halobonum tyrrellensis' Strain G22, Isolated from the Hypersaline Waters of Lake Tyrrell, Australia.</title>
        <authorList>
            <person name="Ugalde J.A."/>
            <person name="Narasingarao P."/>
            <person name="Kuo S."/>
            <person name="Podell S."/>
            <person name="Allen E.E."/>
        </authorList>
    </citation>
    <scope>NUCLEOTIDE SEQUENCE [LARGE SCALE GENOMIC DNA]</scope>
    <source>
        <strain evidence="2 3">G22</strain>
    </source>
</reference>
<dbReference type="AlphaFoldDB" id="V4GU75"/>
<evidence type="ECO:0000256" key="1">
    <source>
        <dbReference type="SAM" id="MobiDB-lite"/>
    </source>
</evidence>
<organism evidence="2 3">
    <name type="scientific">Candidatus Halobonum tyrrellensis G22</name>
    <dbReference type="NCBI Taxonomy" id="1324957"/>
    <lineage>
        <taxon>Archaea</taxon>
        <taxon>Methanobacteriati</taxon>
        <taxon>Methanobacteriota</taxon>
        <taxon>Stenosarchaea group</taxon>
        <taxon>Halobacteria</taxon>
        <taxon>Halobacteriales</taxon>
        <taxon>Haloferacaceae</taxon>
        <taxon>Candidatus Halobonum</taxon>
    </lineage>
</organism>
<comment type="caution">
    <text evidence="2">The sequence shown here is derived from an EMBL/GenBank/DDBJ whole genome shotgun (WGS) entry which is preliminary data.</text>
</comment>
<evidence type="ECO:0000313" key="3">
    <source>
        <dbReference type="Proteomes" id="UP000017840"/>
    </source>
</evidence>
<accession>V4GU75</accession>
<dbReference type="RefSeq" id="WP_023394089.1">
    <property type="nucleotide sequence ID" value="NZ_ASGZ01000026.1"/>
</dbReference>
<sequence>MSKRAERPGDGWGRDPASLDLTPESYPDWTANGAVASTDGAVTEAEPDEDGGTPDRPTSSTADTLVRRAMRADEANPAPEEYETFGVVGYRPEE</sequence>
<protein>
    <submittedName>
        <fullName evidence="2">Uncharacterized protein</fullName>
    </submittedName>
</protein>
<feature type="compositionally biased region" description="Basic and acidic residues" evidence="1">
    <location>
        <begin position="1"/>
        <end position="13"/>
    </location>
</feature>
<proteinExistence type="predicted"/>
<feature type="region of interest" description="Disordered" evidence="1">
    <location>
        <begin position="1"/>
        <end position="63"/>
    </location>
</feature>